<feature type="domain" description="Core Histone H2A/H2B/H3" evidence="5">
    <location>
        <begin position="13"/>
        <end position="81"/>
    </location>
</feature>
<accession>A0A1B9I8X7</accession>
<dbReference type="GO" id="GO:0005634">
    <property type="term" value="C:nucleus"/>
    <property type="evidence" value="ECO:0007669"/>
    <property type="project" value="UniProtKB-SubCell"/>
</dbReference>
<reference evidence="8" key="2">
    <citation type="submission" date="2013-07" db="EMBL/GenBank/DDBJ databases">
        <authorList>
            <consortium name="The Broad Institute Genome Sequencing Platform"/>
            <person name="Cuomo C."/>
            <person name="Litvintseva A."/>
            <person name="Chen Y."/>
            <person name="Heitman J."/>
            <person name="Sun S."/>
            <person name="Springer D."/>
            <person name="Dromer F."/>
            <person name="Young S.K."/>
            <person name="Zeng Q."/>
            <person name="Gargeya S."/>
            <person name="Fitzgerald M."/>
            <person name="Abouelleil A."/>
            <person name="Alvarado L."/>
            <person name="Berlin A.M."/>
            <person name="Chapman S.B."/>
            <person name="Dewar J."/>
            <person name="Goldberg J."/>
            <person name="Griggs A."/>
            <person name="Gujja S."/>
            <person name="Hansen M."/>
            <person name="Howarth C."/>
            <person name="Imamovic A."/>
            <person name="Larimer J."/>
            <person name="McCowan C."/>
            <person name="Murphy C."/>
            <person name="Pearson M."/>
            <person name="Priest M."/>
            <person name="Roberts A."/>
            <person name="Saif S."/>
            <person name="Shea T."/>
            <person name="Sykes S."/>
            <person name="Wortman J."/>
            <person name="Nusbaum C."/>
            <person name="Birren B."/>
        </authorList>
    </citation>
    <scope>NUCLEOTIDE SEQUENCE</scope>
    <source>
        <strain evidence="8">CBS 10737</strain>
    </source>
</reference>
<organism evidence="7">
    <name type="scientific">Kwoniella pini CBS 10737</name>
    <dbReference type="NCBI Taxonomy" id="1296096"/>
    <lineage>
        <taxon>Eukaryota</taxon>
        <taxon>Fungi</taxon>
        <taxon>Dikarya</taxon>
        <taxon>Basidiomycota</taxon>
        <taxon>Agaricomycotina</taxon>
        <taxon>Tremellomycetes</taxon>
        <taxon>Tremellales</taxon>
        <taxon>Cryptococcaceae</taxon>
        <taxon>Kwoniella</taxon>
    </lineage>
</organism>
<dbReference type="InterPro" id="IPR009072">
    <property type="entry name" value="Histone-fold"/>
</dbReference>
<dbReference type="InterPro" id="IPR032454">
    <property type="entry name" value="Histone_H2A_C"/>
</dbReference>
<dbReference type="GO" id="GO:0003677">
    <property type="term" value="F:DNA binding"/>
    <property type="evidence" value="ECO:0007669"/>
    <property type="project" value="UniProtKB-KW"/>
</dbReference>
<evidence type="ECO:0000313" key="8">
    <source>
        <dbReference type="EMBL" id="WWC69745.1"/>
    </source>
</evidence>
<dbReference type="Gene3D" id="1.10.20.10">
    <property type="entry name" value="Histone, subunit A"/>
    <property type="match status" value="1"/>
</dbReference>
<dbReference type="InterPro" id="IPR007125">
    <property type="entry name" value="H2A/H2B/H3"/>
</dbReference>
<dbReference type="EMBL" id="CP144522">
    <property type="protein sequence ID" value="WWC69745.1"/>
    <property type="molecule type" value="Genomic_DNA"/>
</dbReference>
<dbReference type="GeneID" id="30169681"/>
<keyword evidence="3" id="KW-0539">Nucleus</keyword>
<evidence type="ECO:0000256" key="2">
    <source>
        <dbReference type="ARBA" id="ARBA00022990"/>
    </source>
</evidence>
<gene>
    <name evidence="7" type="ORF">I206_01312</name>
    <name evidence="8" type="ORF">I206_103688</name>
</gene>
<dbReference type="Pfam" id="PF16211">
    <property type="entry name" value="Histone_H2A_C"/>
    <property type="match status" value="1"/>
</dbReference>
<comment type="subunit">
    <text evidence="3">The nucleosome is a histone octamer containing two molecules each of H2A, H2B, H3 and H4 assembled in one H3-H4 heterotetramer and two H2A-H2B heterodimers. The octamer wraps approximately 147 bp of DNA.</text>
</comment>
<dbReference type="InterPro" id="IPR002119">
    <property type="entry name" value="Histone_H2A"/>
</dbReference>
<keyword evidence="9" id="KW-1185">Reference proteome</keyword>
<dbReference type="Pfam" id="PF00125">
    <property type="entry name" value="Histone"/>
    <property type="match status" value="1"/>
</dbReference>
<evidence type="ECO:0000256" key="3">
    <source>
        <dbReference type="RuleBase" id="RU003767"/>
    </source>
</evidence>
<dbReference type="GO" id="GO:0000786">
    <property type="term" value="C:nucleosome"/>
    <property type="evidence" value="ECO:0007669"/>
    <property type="project" value="UniProtKB-KW"/>
</dbReference>
<comment type="subcellular location">
    <subcellularLocation>
        <location evidence="3">Nucleus</location>
    </subcellularLocation>
</comment>
<evidence type="ECO:0000313" key="7">
    <source>
        <dbReference type="EMBL" id="OCF52028.1"/>
    </source>
</evidence>
<keyword evidence="3" id="KW-0238">DNA-binding</keyword>
<feature type="region of interest" description="Disordered" evidence="4">
    <location>
        <begin position="105"/>
        <end position="133"/>
    </location>
</feature>
<evidence type="ECO:0000259" key="5">
    <source>
        <dbReference type="Pfam" id="PF00125"/>
    </source>
</evidence>
<keyword evidence="3" id="KW-0544">Nucleosome core</keyword>
<comment type="similarity">
    <text evidence="1 3">Belongs to the histone H2A family.</text>
</comment>
<name>A0A1B9I8X7_9TREE</name>
<dbReference type="AlphaFoldDB" id="A0A1B9I8X7"/>
<dbReference type="KEGG" id="kpin:30169681"/>
<proteinExistence type="inferred from homology"/>
<dbReference type="GO" id="GO:0046982">
    <property type="term" value="F:protein heterodimerization activity"/>
    <property type="evidence" value="ECO:0007669"/>
    <property type="project" value="InterPro"/>
</dbReference>
<dbReference type="CDD" id="cd00074">
    <property type="entry name" value="HFD_H2A"/>
    <property type="match status" value="1"/>
</dbReference>
<reference evidence="7" key="3">
    <citation type="submission" date="2016-07" db="EMBL/GenBank/DDBJ databases">
        <title>Evolution of pathogenesis and genome organization in the Tremellales.</title>
        <authorList>
            <person name="Cuomo C."/>
            <person name="Litvintseva A."/>
            <person name="Heitman J."/>
            <person name="Chen Y."/>
            <person name="Sun S."/>
            <person name="Springer D."/>
            <person name="Dromer F."/>
            <person name="Young S."/>
            <person name="Zeng Q."/>
            <person name="Chapman S."/>
            <person name="Gujja S."/>
            <person name="Saif S."/>
            <person name="Birren B."/>
        </authorList>
    </citation>
    <scope>NUCLEOTIDE SEQUENCE</scope>
    <source>
        <strain evidence="7">CBS 10737</strain>
    </source>
</reference>
<dbReference type="SMART" id="SM00414">
    <property type="entry name" value="H2A"/>
    <property type="match status" value="1"/>
</dbReference>
<reference evidence="7" key="1">
    <citation type="submission" date="2013-07" db="EMBL/GenBank/DDBJ databases">
        <title>The Genome Sequence of Cryptococcus pinus CBS10737.</title>
        <authorList>
            <consortium name="The Broad Institute Genome Sequencing Platform"/>
            <person name="Cuomo C."/>
            <person name="Litvintseva A."/>
            <person name="Chen Y."/>
            <person name="Heitman J."/>
            <person name="Sun S."/>
            <person name="Springer D."/>
            <person name="Dromer F."/>
            <person name="Young S.K."/>
            <person name="Zeng Q."/>
            <person name="Gargeya S."/>
            <person name="Fitzgerald M."/>
            <person name="Abouelleil A."/>
            <person name="Alvarado L."/>
            <person name="Berlin A.M."/>
            <person name="Chapman S.B."/>
            <person name="Dewar J."/>
            <person name="Goldberg J."/>
            <person name="Griggs A."/>
            <person name="Gujja S."/>
            <person name="Hansen M."/>
            <person name="Howarth C."/>
            <person name="Imamovic A."/>
            <person name="Larimer J."/>
            <person name="McCowan C."/>
            <person name="Murphy C."/>
            <person name="Pearson M."/>
            <person name="Priest M."/>
            <person name="Roberts A."/>
            <person name="Saif S."/>
            <person name="Shea T."/>
            <person name="Sykes S."/>
            <person name="Wortman J."/>
            <person name="Nusbaum C."/>
            <person name="Birren B."/>
        </authorList>
    </citation>
    <scope>NUCLEOTIDE SEQUENCE [LARGE SCALE GENOMIC DNA]</scope>
    <source>
        <strain evidence="7">CBS 10737</strain>
    </source>
</reference>
<dbReference type="PRINTS" id="PR00620">
    <property type="entry name" value="HISTONEH2A"/>
</dbReference>
<feature type="domain" description="Histone H2A C-terminal" evidence="6">
    <location>
        <begin position="84"/>
        <end position="116"/>
    </location>
</feature>
<dbReference type="GO" id="GO:0030527">
    <property type="term" value="F:structural constituent of chromatin"/>
    <property type="evidence" value="ECO:0007669"/>
    <property type="project" value="InterPro"/>
</dbReference>
<reference evidence="8" key="4">
    <citation type="submission" date="2024-02" db="EMBL/GenBank/DDBJ databases">
        <title>Comparative genomics of Cryptococcus and Kwoniella reveals pathogenesis evolution and contrasting modes of karyotype evolution via chromosome fusion or intercentromeric recombination.</title>
        <authorList>
            <person name="Coelho M.A."/>
            <person name="David-Palma M."/>
            <person name="Shea T."/>
            <person name="Bowers K."/>
            <person name="McGinley-Smith S."/>
            <person name="Mohammad A.W."/>
            <person name="Gnirke A."/>
            <person name="Yurkov A.M."/>
            <person name="Nowrousian M."/>
            <person name="Sun S."/>
            <person name="Cuomo C.A."/>
            <person name="Heitman J."/>
        </authorList>
    </citation>
    <scope>NUCLEOTIDE SEQUENCE</scope>
    <source>
        <strain evidence="8">CBS 10737</strain>
    </source>
</reference>
<keyword evidence="3" id="KW-0158">Chromosome</keyword>
<dbReference type="Proteomes" id="UP000094020">
    <property type="component" value="Chromosome 4"/>
</dbReference>
<evidence type="ECO:0000259" key="6">
    <source>
        <dbReference type="Pfam" id="PF16211"/>
    </source>
</evidence>
<dbReference type="RefSeq" id="XP_019013247.1">
    <property type="nucleotide sequence ID" value="XM_019153086.1"/>
</dbReference>
<keyword evidence="2" id="KW-0007">Acetylation</keyword>
<protein>
    <recommendedName>
        <fullName evidence="3">Histone H2A</fullName>
    </recommendedName>
</protein>
<feature type="compositionally biased region" description="Polar residues" evidence="4">
    <location>
        <begin position="116"/>
        <end position="126"/>
    </location>
</feature>
<dbReference type="STRING" id="1296096.A0A1B9I8X7"/>
<evidence type="ECO:0000256" key="1">
    <source>
        <dbReference type="ARBA" id="ARBA00010691"/>
    </source>
</evidence>
<dbReference type="EMBL" id="KI894008">
    <property type="protein sequence ID" value="OCF52028.1"/>
    <property type="molecule type" value="Genomic_DNA"/>
</dbReference>
<dbReference type="OrthoDB" id="9421954at2759"/>
<dbReference type="SUPFAM" id="SSF47113">
    <property type="entry name" value="Histone-fold"/>
    <property type="match status" value="1"/>
</dbReference>
<evidence type="ECO:0000256" key="4">
    <source>
        <dbReference type="SAM" id="MobiDB-lite"/>
    </source>
</evidence>
<sequence length="145" mass="15990">MEQKGCGTKKSIKSGLTFPVTRVRKYLVRGRYAHTIQWSAAICMAAVLEYLTAELLEVAGDTTHDHKKKTISPRYIQLAIQTDKELGDLLPKVVIAQGGVLPKIHPELRKKKKRPSQNATNASTGFEESGPGKRSFISISISISK</sequence>
<dbReference type="PANTHER" id="PTHR23430">
    <property type="entry name" value="HISTONE H2A"/>
    <property type="match status" value="1"/>
</dbReference>
<evidence type="ECO:0000313" key="9">
    <source>
        <dbReference type="Proteomes" id="UP000094020"/>
    </source>
</evidence>